<comment type="cofactor">
    <cofactor evidence="1">
        <name>Zn(2+)</name>
        <dbReference type="ChEBI" id="CHEBI:29105"/>
    </cofactor>
</comment>
<dbReference type="InterPro" id="IPR013149">
    <property type="entry name" value="ADH-like_C"/>
</dbReference>
<dbReference type="InterPro" id="IPR011032">
    <property type="entry name" value="GroES-like_sf"/>
</dbReference>
<keyword evidence="4" id="KW-0862">Zinc</keyword>
<organism evidence="7 8">
    <name type="scientific">Nonomuraea muscovyensis</name>
    <dbReference type="NCBI Taxonomy" id="1124761"/>
    <lineage>
        <taxon>Bacteria</taxon>
        <taxon>Bacillati</taxon>
        <taxon>Actinomycetota</taxon>
        <taxon>Actinomycetes</taxon>
        <taxon>Streptosporangiales</taxon>
        <taxon>Streptosporangiaceae</taxon>
        <taxon>Nonomuraea</taxon>
    </lineage>
</organism>
<dbReference type="RefSeq" id="WP_185085227.1">
    <property type="nucleotide sequence ID" value="NZ_JACHJB010000002.1"/>
</dbReference>
<comment type="caution">
    <text evidence="7">The sequence shown here is derived from an EMBL/GenBank/DDBJ whole genome shotgun (WGS) entry which is preliminary data.</text>
</comment>
<evidence type="ECO:0000256" key="3">
    <source>
        <dbReference type="ARBA" id="ARBA00022723"/>
    </source>
</evidence>
<keyword evidence="8" id="KW-1185">Reference proteome</keyword>
<dbReference type="InterPro" id="IPR020843">
    <property type="entry name" value="ER"/>
</dbReference>
<dbReference type="PANTHER" id="PTHR43350:SF17">
    <property type="entry name" value="NAD-DEPENDENT ALCOHOL DEHYDROGENASE"/>
    <property type="match status" value="1"/>
</dbReference>
<dbReference type="SUPFAM" id="SSF50129">
    <property type="entry name" value="GroES-like"/>
    <property type="match status" value="1"/>
</dbReference>
<protein>
    <submittedName>
        <fullName evidence="7">Threonine dehydrogenase-like Zn-dependent dehydrogenase</fullName>
    </submittedName>
</protein>
<dbReference type="GO" id="GO:0046872">
    <property type="term" value="F:metal ion binding"/>
    <property type="evidence" value="ECO:0007669"/>
    <property type="project" value="UniProtKB-KW"/>
</dbReference>
<dbReference type="SUPFAM" id="SSF51735">
    <property type="entry name" value="NAD(P)-binding Rossmann-fold domains"/>
    <property type="match status" value="1"/>
</dbReference>
<dbReference type="Pfam" id="PF08240">
    <property type="entry name" value="ADH_N"/>
    <property type="match status" value="1"/>
</dbReference>
<feature type="domain" description="Enoyl reductase (ER)" evidence="6">
    <location>
        <begin position="7"/>
        <end position="347"/>
    </location>
</feature>
<evidence type="ECO:0000313" key="8">
    <source>
        <dbReference type="Proteomes" id="UP000583800"/>
    </source>
</evidence>
<evidence type="ECO:0000256" key="1">
    <source>
        <dbReference type="ARBA" id="ARBA00001947"/>
    </source>
</evidence>
<keyword evidence="5" id="KW-0560">Oxidoreductase</keyword>
<dbReference type="EMBL" id="JACHJB010000002">
    <property type="protein sequence ID" value="MBB6347244.1"/>
    <property type="molecule type" value="Genomic_DNA"/>
</dbReference>
<gene>
    <name evidence="7" type="ORF">FHU36_003789</name>
</gene>
<dbReference type="PANTHER" id="PTHR43350">
    <property type="entry name" value="NAD-DEPENDENT ALCOHOL DEHYDROGENASE"/>
    <property type="match status" value="1"/>
</dbReference>
<reference evidence="7 8" key="1">
    <citation type="submission" date="2020-08" db="EMBL/GenBank/DDBJ databases">
        <title>Sequencing the genomes of 1000 actinobacteria strains.</title>
        <authorList>
            <person name="Klenk H.-P."/>
        </authorList>
    </citation>
    <scope>NUCLEOTIDE SEQUENCE [LARGE SCALE GENOMIC DNA]</scope>
    <source>
        <strain evidence="7 8">DSM 45913</strain>
    </source>
</reference>
<evidence type="ECO:0000313" key="7">
    <source>
        <dbReference type="EMBL" id="MBB6347244.1"/>
    </source>
</evidence>
<dbReference type="Pfam" id="PF00107">
    <property type="entry name" value="ADH_zinc_N"/>
    <property type="match status" value="1"/>
</dbReference>
<dbReference type="InterPro" id="IPR036291">
    <property type="entry name" value="NAD(P)-bd_dom_sf"/>
</dbReference>
<name>A0A7X0C2A5_9ACTN</name>
<dbReference type="InterPro" id="IPR013154">
    <property type="entry name" value="ADH-like_N"/>
</dbReference>
<dbReference type="CDD" id="cd08254">
    <property type="entry name" value="hydroxyacyl_CoA_DH"/>
    <property type="match status" value="1"/>
</dbReference>
<dbReference type="AlphaFoldDB" id="A0A7X0C2A5"/>
<comment type="similarity">
    <text evidence="2">Belongs to the zinc-containing alcohol dehydrogenase family.</text>
</comment>
<accession>A0A7X0C2A5</accession>
<proteinExistence type="inferred from homology"/>
<evidence type="ECO:0000256" key="5">
    <source>
        <dbReference type="ARBA" id="ARBA00023002"/>
    </source>
</evidence>
<dbReference type="SMART" id="SM00829">
    <property type="entry name" value="PKS_ER"/>
    <property type="match status" value="1"/>
</dbReference>
<sequence length="349" mass="36372">MDTMLAGRFHLDSGKFLVEEVAVPVPGPGEVLIEVKAAGVCLSDLHLIDGTLVLLYPNASGAVTVGHEVSGVIHALGPGLRRGLPVGTRVTLEAGQSCDRCADCARRRPCTQVRTRGIDYDGGWAQYAIAREDTLVPIPDELPFDQAAIIPDAVSTSYAAVVATAGVRPAQAVGVWGVGGVGAHSLRVARLVGAAPIIAVDPLPGARDRALAFGADIALDPAADDFAEQVRVATAGRGLDFAFDCAGVPAVREQAAAVLGRHGTLVLVGITPDPLTISEGLTFNYMGKQVRGHYGGFPESVPELVRLASNGRLDLAPSITDHIPLADAAEAIRRLEHKIGDPIRLILVP</sequence>
<dbReference type="GO" id="GO:0016491">
    <property type="term" value="F:oxidoreductase activity"/>
    <property type="evidence" value="ECO:0007669"/>
    <property type="project" value="UniProtKB-KW"/>
</dbReference>
<dbReference type="Proteomes" id="UP000583800">
    <property type="component" value="Unassembled WGS sequence"/>
</dbReference>
<evidence type="ECO:0000256" key="2">
    <source>
        <dbReference type="ARBA" id="ARBA00008072"/>
    </source>
</evidence>
<dbReference type="Gene3D" id="3.90.180.10">
    <property type="entry name" value="Medium-chain alcohol dehydrogenases, catalytic domain"/>
    <property type="match status" value="1"/>
</dbReference>
<dbReference type="Gene3D" id="3.40.50.720">
    <property type="entry name" value="NAD(P)-binding Rossmann-like Domain"/>
    <property type="match status" value="1"/>
</dbReference>
<keyword evidence="3" id="KW-0479">Metal-binding</keyword>
<evidence type="ECO:0000259" key="6">
    <source>
        <dbReference type="SMART" id="SM00829"/>
    </source>
</evidence>
<evidence type="ECO:0000256" key="4">
    <source>
        <dbReference type="ARBA" id="ARBA00022833"/>
    </source>
</evidence>